<dbReference type="AlphaFoldDB" id="A0A9N9WSZ9"/>
<protein>
    <submittedName>
        <fullName evidence="2">Uncharacterized protein</fullName>
    </submittedName>
</protein>
<organism evidence="2 3">
    <name type="scientific">Chironomus riparius</name>
    <dbReference type="NCBI Taxonomy" id="315576"/>
    <lineage>
        <taxon>Eukaryota</taxon>
        <taxon>Metazoa</taxon>
        <taxon>Ecdysozoa</taxon>
        <taxon>Arthropoda</taxon>
        <taxon>Hexapoda</taxon>
        <taxon>Insecta</taxon>
        <taxon>Pterygota</taxon>
        <taxon>Neoptera</taxon>
        <taxon>Endopterygota</taxon>
        <taxon>Diptera</taxon>
        <taxon>Nematocera</taxon>
        <taxon>Chironomoidea</taxon>
        <taxon>Chironomidae</taxon>
        <taxon>Chironominae</taxon>
        <taxon>Chironomus</taxon>
    </lineage>
</organism>
<keyword evidence="3" id="KW-1185">Reference proteome</keyword>
<accession>A0A9N9WSZ9</accession>
<evidence type="ECO:0000313" key="3">
    <source>
        <dbReference type="Proteomes" id="UP001153620"/>
    </source>
</evidence>
<dbReference type="EMBL" id="OU895878">
    <property type="protein sequence ID" value="CAG9804901.1"/>
    <property type="molecule type" value="Genomic_DNA"/>
</dbReference>
<reference evidence="2" key="2">
    <citation type="submission" date="2022-10" db="EMBL/GenBank/DDBJ databases">
        <authorList>
            <consortium name="ENA_rothamsted_submissions"/>
            <consortium name="culmorum"/>
            <person name="King R."/>
        </authorList>
    </citation>
    <scope>NUCLEOTIDE SEQUENCE</scope>
</reference>
<name>A0A9N9WSZ9_9DIPT</name>
<keyword evidence="1" id="KW-0732">Signal</keyword>
<sequence length="271" mass="30126">MKSVKNFIILASISAVYCGGPSPCEPFASNFQAFEQAWFNLVDQYQDTILSASSAYPVFTPALVDIFKCQTNSAFRFVGDVISHFSGVDRVYVAETLNGNLSSESETPIGCISNDIVNMKQYIWSINVNAEHLLENSVQPETTPNTCAELKSRFKQIKEIGVNVSKQMGVSLNGYRIVFQSLGIDDYLWMNNLMSQIPCLHKSVGIALGSLLNSDGSVVTQYLTGETTVLPYPFSCIESELSFIKNNLNRRLSELYYGTIDSFDFKFGKID</sequence>
<evidence type="ECO:0000256" key="1">
    <source>
        <dbReference type="SAM" id="SignalP"/>
    </source>
</evidence>
<reference evidence="2" key="1">
    <citation type="submission" date="2022-01" db="EMBL/GenBank/DDBJ databases">
        <authorList>
            <person name="King R."/>
        </authorList>
    </citation>
    <scope>NUCLEOTIDE SEQUENCE</scope>
</reference>
<gene>
    <name evidence="2" type="ORF">CHIRRI_LOCUS7778</name>
</gene>
<dbReference type="Proteomes" id="UP001153620">
    <property type="component" value="Chromosome 2"/>
</dbReference>
<feature type="chain" id="PRO_5040431082" evidence="1">
    <location>
        <begin position="19"/>
        <end position="271"/>
    </location>
</feature>
<feature type="signal peptide" evidence="1">
    <location>
        <begin position="1"/>
        <end position="18"/>
    </location>
</feature>
<proteinExistence type="predicted"/>
<evidence type="ECO:0000313" key="2">
    <source>
        <dbReference type="EMBL" id="CAG9804901.1"/>
    </source>
</evidence>